<keyword evidence="2" id="KW-1185">Reference proteome</keyword>
<proteinExistence type="predicted"/>
<protein>
    <submittedName>
        <fullName evidence="1">Uncharacterized protein</fullName>
    </submittedName>
</protein>
<evidence type="ECO:0000313" key="1">
    <source>
        <dbReference type="EMBL" id="GIY56900.1"/>
    </source>
</evidence>
<dbReference type="EMBL" id="BPLQ01011238">
    <property type="protein sequence ID" value="GIY56900.1"/>
    <property type="molecule type" value="Genomic_DNA"/>
</dbReference>
<gene>
    <name evidence="1" type="ORF">CDAR_189291</name>
</gene>
<evidence type="ECO:0000313" key="2">
    <source>
        <dbReference type="Proteomes" id="UP001054837"/>
    </source>
</evidence>
<sequence length="143" mass="16165">MFLGRLRACSNELKLGLQIPQNRYRREEFAQPTIYRNSADRVDSLGWAGILKFSTAHRPMISPAGGIPAARRIMLMDAEKSMRSFVDGGDGEKWGVKMSLGRLRACSNELKLGLQIPPNRYRREEFAPPTIYRHSADRVDSLG</sequence>
<organism evidence="1 2">
    <name type="scientific">Caerostris darwini</name>
    <dbReference type="NCBI Taxonomy" id="1538125"/>
    <lineage>
        <taxon>Eukaryota</taxon>
        <taxon>Metazoa</taxon>
        <taxon>Ecdysozoa</taxon>
        <taxon>Arthropoda</taxon>
        <taxon>Chelicerata</taxon>
        <taxon>Arachnida</taxon>
        <taxon>Araneae</taxon>
        <taxon>Araneomorphae</taxon>
        <taxon>Entelegynae</taxon>
        <taxon>Araneoidea</taxon>
        <taxon>Araneidae</taxon>
        <taxon>Caerostris</taxon>
    </lineage>
</organism>
<reference evidence="1 2" key="1">
    <citation type="submission" date="2021-06" db="EMBL/GenBank/DDBJ databases">
        <title>Caerostris darwini draft genome.</title>
        <authorList>
            <person name="Kono N."/>
            <person name="Arakawa K."/>
        </authorList>
    </citation>
    <scope>NUCLEOTIDE SEQUENCE [LARGE SCALE GENOMIC DNA]</scope>
</reference>
<accession>A0AAV4UGR1</accession>
<dbReference type="Proteomes" id="UP001054837">
    <property type="component" value="Unassembled WGS sequence"/>
</dbReference>
<dbReference type="AlphaFoldDB" id="A0AAV4UGR1"/>
<comment type="caution">
    <text evidence="1">The sequence shown here is derived from an EMBL/GenBank/DDBJ whole genome shotgun (WGS) entry which is preliminary data.</text>
</comment>
<name>A0AAV4UGR1_9ARAC</name>